<dbReference type="Proteomes" id="UP000574067">
    <property type="component" value="Unassembled WGS sequence"/>
</dbReference>
<evidence type="ECO:0000313" key="4">
    <source>
        <dbReference type="Proteomes" id="UP000574067"/>
    </source>
</evidence>
<name>A0A848FDY5_9BURK</name>
<protein>
    <submittedName>
        <fullName evidence="3">Nitrate reductase</fullName>
    </submittedName>
</protein>
<keyword evidence="4" id="KW-1185">Reference proteome</keyword>
<evidence type="ECO:0000313" key="3">
    <source>
        <dbReference type="EMBL" id="NML18417.1"/>
    </source>
</evidence>
<dbReference type="EMBL" id="JABBFW010000032">
    <property type="protein sequence ID" value="NML18417.1"/>
    <property type="molecule type" value="Genomic_DNA"/>
</dbReference>
<feature type="transmembrane region" description="Helical" evidence="2">
    <location>
        <begin position="33"/>
        <end position="59"/>
    </location>
</feature>
<dbReference type="RefSeq" id="WP_169163316.1">
    <property type="nucleotide sequence ID" value="NZ_JABBFW010000032.1"/>
</dbReference>
<feature type="compositionally biased region" description="Low complexity" evidence="1">
    <location>
        <begin position="1"/>
        <end position="14"/>
    </location>
</feature>
<keyword evidence="2" id="KW-0472">Membrane</keyword>
<organism evidence="3 4">
    <name type="scientific">Azohydromonas caseinilytica</name>
    <dbReference type="NCBI Taxonomy" id="2728836"/>
    <lineage>
        <taxon>Bacteria</taxon>
        <taxon>Pseudomonadati</taxon>
        <taxon>Pseudomonadota</taxon>
        <taxon>Betaproteobacteria</taxon>
        <taxon>Burkholderiales</taxon>
        <taxon>Sphaerotilaceae</taxon>
        <taxon>Azohydromonas</taxon>
    </lineage>
</organism>
<comment type="caution">
    <text evidence="3">The sequence shown here is derived from an EMBL/GenBank/DDBJ whole genome shotgun (WGS) entry which is preliminary data.</text>
</comment>
<dbReference type="AlphaFoldDB" id="A0A848FDY5"/>
<keyword evidence="2" id="KW-1133">Transmembrane helix</keyword>
<accession>A0A848FDY5</accession>
<gene>
    <name evidence="3" type="ORF">HHL10_25950</name>
</gene>
<dbReference type="Pfam" id="PF06796">
    <property type="entry name" value="NapE"/>
    <property type="match status" value="1"/>
</dbReference>
<dbReference type="InterPro" id="IPR010649">
    <property type="entry name" value="NapE_TorE"/>
</dbReference>
<sequence length="68" mass="7315">MKSSSTPAEPSTSSVHPADPDAPSTHQEEWRSFIFLTVVTAPVLAVVTVAGWGFIVWMYQLITGDLPG</sequence>
<feature type="region of interest" description="Disordered" evidence="1">
    <location>
        <begin position="1"/>
        <end position="25"/>
    </location>
</feature>
<reference evidence="3 4" key="1">
    <citation type="submission" date="2020-04" db="EMBL/GenBank/DDBJ databases">
        <title>Azohydromonas sp. isolated from soil.</title>
        <authorList>
            <person name="Dahal R.H."/>
        </authorList>
    </citation>
    <scope>NUCLEOTIDE SEQUENCE [LARGE SCALE GENOMIC DNA]</scope>
    <source>
        <strain evidence="3 4">G-1-1-14</strain>
    </source>
</reference>
<proteinExistence type="predicted"/>
<evidence type="ECO:0000256" key="1">
    <source>
        <dbReference type="SAM" id="MobiDB-lite"/>
    </source>
</evidence>
<evidence type="ECO:0000256" key="2">
    <source>
        <dbReference type="SAM" id="Phobius"/>
    </source>
</evidence>
<keyword evidence="2" id="KW-0812">Transmembrane</keyword>